<evidence type="ECO:0000256" key="1">
    <source>
        <dbReference type="SAM" id="MobiDB-lite"/>
    </source>
</evidence>
<name>A0A2B7XMG0_9EURO</name>
<keyword evidence="3" id="KW-1185">Reference proteome</keyword>
<sequence>MSDPHKRTGYQQSENGMLKSGMYACPSAYLLYPPDPTGRRPSQHTILQYVSPQDRRNQENLRLIQQQQYNDVNSSRDTQRSGAASQ</sequence>
<dbReference type="Proteomes" id="UP000224080">
    <property type="component" value="Unassembled WGS sequence"/>
</dbReference>
<evidence type="ECO:0000313" key="3">
    <source>
        <dbReference type="Proteomes" id="UP000224080"/>
    </source>
</evidence>
<accession>A0A2B7XMG0</accession>
<reference evidence="2 3" key="1">
    <citation type="submission" date="2017-10" db="EMBL/GenBank/DDBJ databases">
        <title>Comparative genomics in systemic dimorphic fungi from Ajellomycetaceae.</title>
        <authorList>
            <person name="Munoz J.F."/>
            <person name="Mcewen J.G."/>
            <person name="Clay O.K."/>
            <person name="Cuomo C.A."/>
        </authorList>
    </citation>
    <scope>NUCLEOTIDE SEQUENCE [LARGE SCALE GENOMIC DNA]</scope>
    <source>
        <strain evidence="2 3">UAMH130</strain>
    </source>
</reference>
<comment type="caution">
    <text evidence="2">The sequence shown here is derived from an EMBL/GenBank/DDBJ whole genome shotgun (WGS) entry which is preliminary data.</text>
</comment>
<dbReference type="OrthoDB" id="4181662at2759"/>
<organism evidence="2 3">
    <name type="scientific">Blastomyces parvus</name>
    <dbReference type="NCBI Taxonomy" id="2060905"/>
    <lineage>
        <taxon>Eukaryota</taxon>
        <taxon>Fungi</taxon>
        <taxon>Dikarya</taxon>
        <taxon>Ascomycota</taxon>
        <taxon>Pezizomycotina</taxon>
        <taxon>Eurotiomycetes</taxon>
        <taxon>Eurotiomycetidae</taxon>
        <taxon>Onygenales</taxon>
        <taxon>Ajellomycetaceae</taxon>
        <taxon>Blastomyces</taxon>
    </lineage>
</organism>
<proteinExistence type="predicted"/>
<evidence type="ECO:0000313" key="2">
    <source>
        <dbReference type="EMBL" id="PGH09961.1"/>
    </source>
</evidence>
<dbReference type="EMBL" id="PDNC01000002">
    <property type="protein sequence ID" value="PGH09961.1"/>
    <property type="molecule type" value="Genomic_DNA"/>
</dbReference>
<gene>
    <name evidence="2" type="ORF">GX51_00227</name>
</gene>
<feature type="region of interest" description="Disordered" evidence="1">
    <location>
        <begin position="66"/>
        <end position="86"/>
    </location>
</feature>
<protein>
    <submittedName>
        <fullName evidence="2">Uncharacterized protein</fullName>
    </submittedName>
</protein>
<dbReference type="AlphaFoldDB" id="A0A2B7XMG0"/>